<feature type="domain" description="SAV-6107-like HEPN" evidence="2">
    <location>
        <begin position="73"/>
        <end position="172"/>
    </location>
</feature>
<organism evidence="3 4">
    <name type="scientific">Pseudonocardia thermophila</name>
    <dbReference type="NCBI Taxonomy" id="1848"/>
    <lineage>
        <taxon>Bacteria</taxon>
        <taxon>Bacillati</taxon>
        <taxon>Actinomycetota</taxon>
        <taxon>Actinomycetes</taxon>
        <taxon>Pseudonocardiales</taxon>
        <taxon>Pseudonocardiaceae</taxon>
        <taxon>Pseudonocardia</taxon>
    </lineage>
</organism>
<evidence type="ECO:0000313" key="3">
    <source>
        <dbReference type="EMBL" id="SHK85865.1"/>
    </source>
</evidence>
<dbReference type="EMBL" id="FRAP01000013">
    <property type="protein sequence ID" value="SHK85865.1"/>
    <property type="molecule type" value="Genomic_DNA"/>
</dbReference>
<dbReference type="STRING" id="1848.SAMN05443637_11397"/>
<dbReference type="Pfam" id="PF18726">
    <property type="entry name" value="HEPN_SAV_6107"/>
    <property type="match status" value="1"/>
</dbReference>
<feature type="compositionally biased region" description="Low complexity" evidence="1">
    <location>
        <begin position="23"/>
        <end position="55"/>
    </location>
</feature>
<gene>
    <name evidence="3" type="ORF">SAMN05443637_11397</name>
</gene>
<dbReference type="AlphaFoldDB" id="A0A1M6VX14"/>
<reference evidence="3 4" key="1">
    <citation type="submission" date="2016-11" db="EMBL/GenBank/DDBJ databases">
        <authorList>
            <person name="Jaros S."/>
            <person name="Januszkiewicz K."/>
            <person name="Wedrychowicz H."/>
        </authorList>
    </citation>
    <scope>NUCLEOTIDE SEQUENCE [LARGE SCALE GENOMIC DNA]</scope>
    <source>
        <strain evidence="3 4">DSM 43832</strain>
    </source>
</reference>
<dbReference type="InterPro" id="IPR040891">
    <property type="entry name" value="HEPN_SAV_6107"/>
</dbReference>
<dbReference type="Proteomes" id="UP000184363">
    <property type="component" value="Unassembled WGS sequence"/>
</dbReference>
<dbReference type="OrthoDB" id="4570063at2"/>
<proteinExistence type="predicted"/>
<protein>
    <recommendedName>
        <fullName evidence="2">SAV-6107-like HEPN domain-containing protein</fullName>
    </recommendedName>
</protein>
<evidence type="ECO:0000313" key="4">
    <source>
        <dbReference type="Proteomes" id="UP000184363"/>
    </source>
</evidence>
<accession>A0A1M6VX14</accession>
<sequence length="177" mass="18474">MTVIAYRSAVPSAQPAPVPAPRRAPASPVRSGSSSARAPAAAHRGSRARPSAPPVSRSALALLRQAAEGLAEAHRDPSPLVRYPAAYLSALRAAAAVLAVRAAPAGPGSRRRNRNVWQLMAEVAPELGEWAAFFAACSATRAAAEAGISRLVGQREADDLLRQAEEFLELVRSTLIG</sequence>
<evidence type="ECO:0000259" key="2">
    <source>
        <dbReference type="Pfam" id="PF18726"/>
    </source>
</evidence>
<name>A0A1M6VX14_PSETH</name>
<feature type="region of interest" description="Disordered" evidence="1">
    <location>
        <begin position="7"/>
        <end position="55"/>
    </location>
</feature>
<dbReference type="RefSeq" id="WP_073458189.1">
    <property type="nucleotide sequence ID" value="NZ_CALGVN010000040.1"/>
</dbReference>
<evidence type="ECO:0000256" key="1">
    <source>
        <dbReference type="SAM" id="MobiDB-lite"/>
    </source>
</evidence>
<keyword evidence="4" id="KW-1185">Reference proteome</keyword>